<reference evidence="2 3" key="1">
    <citation type="submission" date="2016-02" db="EMBL/GenBank/DDBJ databases">
        <authorList>
            <consortium name="Pathogen Informatics"/>
        </authorList>
    </citation>
    <scope>NUCLEOTIDE SEQUENCE [LARGE SCALE GENOMIC DNA]</scope>
    <source>
        <strain evidence="2 3">LSS31</strain>
    </source>
</reference>
<keyword evidence="1" id="KW-0812">Transmembrane</keyword>
<feature type="transmembrane region" description="Helical" evidence="1">
    <location>
        <begin position="12"/>
        <end position="34"/>
    </location>
</feature>
<dbReference type="Proteomes" id="UP000072530">
    <property type="component" value="Unassembled WGS sequence"/>
</dbReference>
<evidence type="ECO:0000256" key="1">
    <source>
        <dbReference type="SAM" id="Phobius"/>
    </source>
</evidence>
<accession>A0A0Z8GTX6</accession>
<organism evidence="2 3">
    <name type="scientific">Streptococcus suis</name>
    <dbReference type="NCBI Taxonomy" id="1307"/>
    <lineage>
        <taxon>Bacteria</taxon>
        <taxon>Bacillati</taxon>
        <taxon>Bacillota</taxon>
        <taxon>Bacilli</taxon>
        <taxon>Lactobacillales</taxon>
        <taxon>Streptococcaceae</taxon>
        <taxon>Streptococcus</taxon>
    </lineage>
</organism>
<evidence type="ECO:0000313" key="3">
    <source>
        <dbReference type="Proteomes" id="UP000072530"/>
    </source>
</evidence>
<dbReference type="AlphaFoldDB" id="A0A0Z8GTX6"/>
<name>A0A0Z8GTX6_STRSU</name>
<evidence type="ECO:0000313" key="2">
    <source>
        <dbReference type="EMBL" id="CYU90889.1"/>
    </source>
</evidence>
<gene>
    <name evidence="2" type="ORF">ERS132393_01615</name>
</gene>
<dbReference type="RefSeq" id="WP_044751076.1">
    <property type="nucleotide sequence ID" value="NZ_CEEV01000020.1"/>
</dbReference>
<sequence length="69" mass="7962">MEELTLTIEQALILIAILTPLNLYLWFCVGLGTYQLHSKPKDVSEGKYTRPLENERYGAYIQLAGKRYN</sequence>
<dbReference type="EMBL" id="FIGG01000007">
    <property type="protein sequence ID" value="CYU90889.1"/>
    <property type="molecule type" value="Genomic_DNA"/>
</dbReference>
<keyword evidence="1" id="KW-1133">Transmembrane helix</keyword>
<keyword evidence="1" id="KW-0472">Membrane</keyword>
<proteinExistence type="predicted"/>
<protein>
    <submittedName>
        <fullName evidence="2">Putative phage membrane protein</fullName>
    </submittedName>
</protein>